<protein>
    <recommendedName>
        <fullName evidence="1">HTH cro/C1-type domain-containing protein</fullName>
    </recommendedName>
</protein>
<feature type="domain" description="HTH cro/C1-type" evidence="1">
    <location>
        <begin position="31"/>
        <end position="85"/>
    </location>
</feature>
<dbReference type="Pfam" id="PF01381">
    <property type="entry name" value="HTH_3"/>
    <property type="match status" value="1"/>
</dbReference>
<comment type="caution">
    <text evidence="2">The sequence shown here is derived from an EMBL/GenBank/DDBJ whole genome shotgun (WGS) entry which is preliminary data.</text>
</comment>
<dbReference type="RefSeq" id="WP_215234243.1">
    <property type="nucleotide sequence ID" value="NZ_CAJRAU010000003.1"/>
</dbReference>
<organism evidence="2 3">
    <name type="scientific">Dyadobacter linearis</name>
    <dbReference type="NCBI Taxonomy" id="2823330"/>
    <lineage>
        <taxon>Bacteria</taxon>
        <taxon>Pseudomonadati</taxon>
        <taxon>Bacteroidota</taxon>
        <taxon>Cytophagia</taxon>
        <taxon>Cytophagales</taxon>
        <taxon>Spirosomataceae</taxon>
        <taxon>Dyadobacter</taxon>
    </lineage>
</organism>
<dbReference type="SMART" id="SM00530">
    <property type="entry name" value="HTH_XRE"/>
    <property type="match status" value="1"/>
</dbReference>
<dbReference type="Gene3D" id="1.10.260.40">
    <property type="entry name" value="lambda repressor-like DNA-binding domains"/>
    <property type="match status" value="1"/>
</dbReference>
<evidence type="ECO:0000313" key="3">
    <source>
        <dbReference type="Proteomes" id="UP000679725"/>
    </source>
</evidence>
<evidence type="ECO:0000313" key="2">
    <source>
        <dbReference type="EMBL" id="CAG5070198.1"/>
    </source>
</evidence>
<evidence type="ECO:0000259" key="1">
    <source>
        <dbReference type="PROSITE" id="PS50943"/>
    </source>
</evidence>
<reference evidence="2 3" key="1">
    <citation type="submission" date="2021-04" db="EMBL/GenBank/DDBJ databases">
        <authorList>
            <person name="Rodrigo-Torres L."/>
            <person name="Arahal R. D."/>
            <person name="Lucena T."/>
        </authorList>
    </citation>
    <scope>NUCLEOTIDE SEQUENCE [LARGE SCALE GENOMIC DNA]</scope>
    <source>
        <strain evidence="2 3">CECT 9623</strain>
    </source>
</reference>
<sequence length="103" mass="11387">MRSKIAEQILAEAPPESAVFARLYGDIVVRIHELMHDQQITQRDLASRLGKSPSEISKWLNGGHNLTLKSLAKLEAELNAPIIEIVTGVPVKKSAKFSRSIDN</sequence>
<gene>
    <name evidence="2" type="ORF">DYBT9623_02938</name>
</gene>
<name>A0ABM8URU9_9BACT</name>
<proteinExistence type="predicted"/>
<keyword evidence="3" id="KW-1185">Reference proteome</keyword>
<dbReference type="SUPFAM" id="SSF47413">
    <property type="entry name" value="lambda repressor-like DNA-binding domains"/>
    <property type="match status" value="1"/>
</dbReference>
<accession>A0ABM8URU9</accession>
<dbReference type="InterPro" id="IPR001387">
    <property type="entry name" value="Cro/C1-type_HTH"/>
</dbReference>
<dbReference type="Proteomes" id="UP000679725">
    <property type="component" value="Unassembled WGS sequence"/>
</dbReference>
<dbReference type="EMBL" id="CAJRAU010000003">
    <property type="protein sequence ID" value="CAG5070198.1"/>
    <property type="molecule type" value="Genomic_DNA"/>
</dbReference>
<dbReference type="InterPro" id="IPR010982">
    <property type="entry name" value="Lambda_DNA-bd_dom_sf"/>
</dbReference>
<dbReference type="CDD" id="cd00093">
    <property type="entry name" value="HTH_XRE"/>
    <property type="match status" value="1"/>
</dbReference>
<dbReference type="PROSITE" id="PS50943">
    <property type="entry name" value="HTH_CROC1"/>
    <property type="match status" value="1"/>
</dbReference>